<dbReference type="STRING" id="632773.BBEV_0265"/>
<gene>
    <name evidence="1" type="ORF">BBEV_0265</name>
</gene>
<dbReference type="RefSeq" id="WP_069363813.1">
    <property type="nucleotide sequence ID" value="NZ_CP012502.1"/>
</dbReference>
<evidence type="ECO:0000313" key="2">
    <source>
        <dbReference type="Proteomes" id="UP000094463"/>
    </source>
</evidence>
<reference evidence="1 2" key="1">
    <citation type="submission" date="2015-08" db="EMBL/GenBank/DDBJ databases">
        <title>The complete genome sequence of Bacillus beveridgei MLTeJB.</title>
        <authorList>
            <person name="Hanson T.E."/>
            <person name="Mesa C."/>
            <person name="Basesman S.M."/>
            <person name="Oremland R.S."/>
        </authorList>
    </citation>
    <scope>NUCLEOTIDE SEQUENCE [LARGE SCALE GENOMIC DNA]</scope>
    <source>
        <strain evidence="1 2">MLTeJB</strain>
    </source>
</reference>
<dbReference type="Proteomes" id="UP000094463">
    <property type="component" value="Chromosome"/>
</dbReference>
<dbReference type="KEGG" id="bbev:BBEV_0265"/>
<dbReference type="SUPFAM" id="SSF52540">
    <property type="entry name" value="P-loop containing nucleoside triphosphate hydrolases"/>
    <property type="match status" value="1"/>
</dbReference>
<keyword evidence="2" id="KW-1185">Reference proteome</keyword>
<accession>A0A1D7QRN6</accession>
<dbReference type="OrthoDB" id="2970375at2"/>
<proteinExistence type="predicted"/>
<organism evidence="1 2">
    <name type="scientific">Salisediminibacterium beveridgei</name>
    <dbReference type="NCBI Taxonomy" id="632773"/>
    <lineage>
        <taxon>Bacteria</taxon>
        <taxon>Bacillati</taxon>
        <taxon>Bacillota</taxon>
        <taxon>Bacilli</taxon>
        <taxon>Bacillales</taxon>
        <taxon>Bacillaceae</taxon>
        <taxon>Salisediminibacterium</taxon>
    </lineage>
</organism>
<sequence>MKKIEFIGIPGSGKSTLTKRLCELNDSFLSLSDFDLHYRSPISKFKKITSENLIRKLNRLIIKRELIPTFSKLNAENPDKLLKLQNFLAEMDSNDRYFTSQVLMNDYFKLAVMHQFTDLSSERYIVCDEHYAHRSGRIFKHLSKNDKPKILDEYFEVVGYPDVVIKTDLNPDIALKRMSSRKIGVPSAYKSKTEEEIKQTLRKSDEYSNFLYEYLLQKGIQGYRYNTANNISNEKLKIENDLST</sequence>
<dbReference type="InterPro" id="IPR027417">
    <property type="entry name" value="P-loop_NTPase"/>
</dbReference>
<dbReference type="Gene3D" id="3.40.50.300">
    <property type="entry name" value="P-loop containing nucleotide triphosphate hydrolases"/>
    <property type="match status" value="1"/>
</dbReference>
<protein>
    <submittedName>
        <fullName evidence="1">Uncharacterized protein</fullName>
    </submittedName>
</protein>
<dbReference type="EMBL" id="CP012502">
    <property type="protein sequence ID" value="AOM81659.1"/>
    <property type="molecule type" value="Genomic_DNA"/>
</dbReference>
<dbReference type="AlphaFoldDB" id="A0A1D7QRN6"/>
<name>A0A1D7QRN6_9BACI</name>
<evidence type="ECO:0000313" key="1">
    <source>
        <dbReference type="EMBL" id="AOM81659.1"/>
    </source>
</evidence>